<reference evidence="5" key="2">
    <citation type="submission" date="2025-08" db="UniProtKB">
        <authorList>
            <consortium name="Ensembl"/>
        </authorList>
    </citation>
    <scope>IDENTIFICATION</scope>
</reference>
<dbReference type="SUPFAM" id="SSF50729">
    <property type="entry name" value="PH domain-like"/>
    <property type="match status" value="1"/>
</dbReference>
<dbReference type="AlphaFoldDB" id="A0A8C4TJH1"/>
<dbReference type="InterPro" id="IPR036860">
    <property type="entry name" value="SH2_dom_sf"/>
</dbReference>
<dbReference type="Pfam" id="PF00017">
    <property type="entry name" value="SH2"/>
    <property type="match status" value="1"/>
</dbReference>
<evidence type="ECO:0000259" key="4">
    <source>
        <dbReference type="PROSITE" id="PS50001"/>
    </source>
</evidence>
<organism evidence="5 6">
    <name type="scientific">Erpetoichthys calabaricus</name>
    <name type="common">Rope fish</name>
    <name type="synonym">Calamoichthys calabaricus</name>
    <dbReference type="NCBI Taxonomy" id="27687"/>
    <lineage>
        <taxon>Eukaryota</taxon>
        <taxon>Metazoa</taxon>
        <taxon>Chordata</taxon>
        <taxon>Craniata</taxon>
        <taxon>Vertebrata</taxon>
        <taxon>Euteleostomi</taxon>
        <taxon>Actinopterygii</taxon>
        <taxon>Polypteriformes</taxon>
        <taxon>Polypteridae</taxon>
        <taxon>Erpetoichthys</taxon>
    </lineage>
</organism>
<reference evidence="5" key="1">
    <citation type="submission" date="2021-06" db="EMBL/GenBank/DDBJ databases">
        <authorList>
            <consortium name="Wellcome Sanger Institute Data Sharing"/>
        </authorList>
    </citation>
    <scope>NUCLEOTIDE SEQUENCE [LARGE SCALE GENOMIC DNA]</scope>
</reference>
<feature type="domain" description="SH2" evidence="4">
    <location>
        <begin position="163"/>
        <end position="255"/>
    </location>
</feature>
<dbReference type="GO" id="GO:0035591">
    <property type="term" value="F:signaling adaptor activity"/>
    <property type="evidence" value="ECO:0007669"/>
    <property type="project" value="InterPro"/>
</dbReference>
<keyword evidence="6" id="KW-1185">Reference proteome</keyword>
<dbReference type="PROSITE" id="PS50001">
    <property type="entry name" value="SH2"/>
    <property type="match status" value="1"/>
</dbReference>
<dbReference type="PANTHER" id="PTHR16186">
    <property type="entry name" value="SIGNAL-TRANSDUCING ADAPTOR PROTEIN-RELATED"/>
    <property type="match status" value="1"/>
</dbReference>
<reference evidence="5" key="3">
    <citation type="submission" date="2025-09" db="UniProtKB">
        <authorList>
            <consortium name="Ensembl"/>
        </authorList>
    </citation>
    <scope>IDENTIFICATION</scope>
</reference>
<dbReference type="Ensembl" id="ENSECRT00000030892.1">
    <property type="protein sequence ID" value="ENSECRP00000030249.1"/>
    <property type="gene ID" value="ENSECRG00000020533.1"/>
</dbReference>
<dbReference type="GeneTree" id="ENSGT00530000063841"/>
<dbReference type="SUPFAM" id="SSF55550">
    <property type="entry name" value="SH2 domain"/>
    <property type="match status" value="1"/>
</dbReference>
<feature type="region of interest" description="Disordered" evidence="3">
    <location>
        <begin position="291"/>
        <end position="359"/>
    </location>
</feature>
<evidence type="ECO:0000313" key="5">
    <source>
        <dbReference type="Ensembl" id="ENSECRP00000030249.1"/>
    </source>
</evidence>
<keyword evidence="1 2" id="KW-0727">SH2 domain</keyword>
<evidence type="ECO:0000256" key="2">
    <source>
        <dbReference type="PROSITE-ProRule" id="PRU00191"/>
    </source>
</evidence>
<dbReference type="InterPro" id="IPR011993">
    <property type="entry name" value="PH-like_dom_sf"/>
</dbReference>
<protein>
    <submittedName>
        <fullName evidence="5">Signal transducing adaptor family member 2b</fullName>
    </submittedName>
</protein>
<name>A0A8C4TJH1_ERPCA</name>
<dbReference type="InterPro" id="IPR000980">
    <property type="entry name" value="SH2"/>
</dbReference>
<dbReference type="PANTHER" id="PTHR16186:SF11">
    <property type="entry name" value="SIGNAL-TRANSDUCING ADAPTOR PROTEIN 2"/>
    <property type="match status" value="1"/>
</dbReference>
<gene>
    <name evidence="5" type="primary">STAP2</name>
    <name evidence="5" type="synonym">LOC114662812</name>
</gene>
<evidence type="ECO:0000313" key="6">
    <source>
        <dbReference type="Proteomes" id="UP000694620"/>
    </source>
</evidence>
<dbReference type="Gene3D" id="3.30.505.10">
    <property type="entry name" value="SH2 domain"/>
    <property type="match status" value="1"/>
</dbReference>
<proteinExistence type="predicted"/>
<evidence type="ECO:0000256" key="1">
    <source>
        <dbReference type="ARBA" id="ARBA00022999"/>
    </source>
</evidence>
<evidence type="ECO:0000256" key="3">
    <source>
        <dbReference type="SAM" id="MobiDB-lite"/>
    </source>
</evidence>
<dbReference type="Proteomes" id="UP000694620">
    <property type="component" value="Chromosome 12"/>
</dbReference>
<sequence>MSPAKKSSLPPSYFEGFIEKDGTKLWTCLRGNTLYFYKDSKNPTYTEKLELGNFVSLTDNQTNGKNYRVPTMILKLTDCNVKLKATSLETHEQWKGFILSVTQLEVPRCLTLLPGQIHALQDVVLQETMRQNMLRQTLKPSDKETENDYEDVLNVMPKCFYQVSRTEAENLLRRHPQCGNLLLRPSRDGISNAITTCLEHQGTTKMMHYRVKPSDDGFILDVVPPIFRKSLQDIIDAFVEKTDKTTSPLILDQSYEDTISFVKAEKESGEQVLQKATGSSVPLGFVKAEKESGEHVLQKATGSSVPLENKEPLKNKNKTPDKPPRTNPKVKPLPDLPKKNNQKAQTLPQIHPKSNFAQHDITEELHLKLQLRRKQLD</sequence>
<dbReference type="InterPro" id="IPR039111">
    <property type="entry name" value="STAP1/STAP2"/>
</dbReference>
<accession>A0A8C4TJH1</accession>
<feature type="compositionally biased region" description="Basic and acidic residues" evidence="3">
    <location>
        <begin position="308"/>
        <end position="324"/>
    </location>
</feature>
<dbReference type="Gene3D" id="2.30.29.30">
    <property type="entry name" value="Pleckstrin-homology domain (PH domain)/Phosphotyrosine-binding domain (PTB)"/>
    <property type="match status" value="1"/>
</dbReference>